<evidence type="ECO:0000256" key="6">
    <source>
        <dbReference type="ARBA" id="ARBA00023242"/>
    </source>
</evidence>
<proteinExistence type="predicted"/>
<dbReference type="InterPro" id="IPR006447">
    <property type="entry name" value="Myb_dom_plants"/>
</dbReference>
<keyword evidence="3" id="KW-0805">Transcription regulation</keyword>
<dbReference type="Gene3D" id="3.40.50.2300">
    <property type="match status" value="1"/>
</dbReference>
<sequence length="501" mass="54598">MDAAKFLAGLHVLAVDDDRINLAVLKRVLKLCNYNNVTTVTDASTALDMLRARKDRKDQFDLVISDVFMPDGINGFKLLELISLEMDIPVIMLSANDEMETMVTGIKHGACDYFVKPVRLEHVRNIWMHVVGKNSRNKISNVNDNAGQKLQYGDDDNAEKDGANHTGKHSKKSKKVRHDADKDKDKLTQKKQRIHWSGQLHRKFVEAINQIEMDKAVPKKILEVMNVDNISRESVASHLQEFGRCETFPLLVVASSSSNPFARMYSLSGSETHNVLATKIVELMSPQRNLLGIPLQDMDPIGSGVDLPEDIVAKPGFSRQVQTFGTNTPMVGFSEQIAMTTFDFGNNTSSTVMPTSSSALGSSLGTRPALSNLKICNSIMLTQMPNGCGATGSPSEVGTVGQQAIGDQENNNGFVVGTSQPQISNSVVPVQMPNGGGATGNLTEGGNIDPHPIGDQVNSTGTSEALIEAIDEIDAFLDRWDIHDLLKNGDVFFNGNMEFAP</sequence>
<feature type="domain" description="Response regulatory" evidence="9">
    <location>
        <begin position="11"/>
        <end position="131"/>
    </location>
</feature>
<dbReference type="EMBL" id="CAJGYO010000019">
    <property type="protein sequence ID" value="CAD6338876.1"/>
    <property type="molecule type" value="Genomic_DNA"/>
</dbReference>
<keyword evidence="4" id="KW-0238">DNA-binding</keyword>
<dbReference type="Pfam" id="PF00072">
    <property type="entry name" value="Response_reg"/>
    <property type="match status" value="1"/>
</dbReference>
<evidence type="ECO:0000256" key="3">
    <source>
        <dbReference type="ARBA" id="ARBA00023015"/>
    </source>
</evidence>
<organism evidence="10 11">
    <name type="scientific">Miscanthus lutarioriparius</name>
    <dbReference type="NCBI Taxonomy" id="422564"/>
    <lineage>
        <taxon>Eukaryota</taxon>
        <taxon>Viridiplantae</taxon>
        <taxon>Streptophyta</taxon>
        <taxon>Embryophyta</taxon>
        <taxon>Tracheophyta</taxon>
        <taxon>Spermatophyta</taxon>
        <taxon>Magnoliopsida</taxon>
        <taxon>Liliopsida</taxon>
        <taxon>Poales</taxon>
        <taxon>Poaceae</taxon>
        <taxon>PACMAD clade</taxon>
        <taxon>Panicoideae</taxon>
        <taxon>Andropogonodae</taxon>
        <taxon>Andropogoneae</taxon>
        <taxon>Saccharinae</taxon>
        <taxon>Miscanthus</taxon>
    </lineage>
</organism>
<dbReference type="SUPFAM" id="SSF52172">
    <property type="entry name" value="CheY-like"/>
    <property type="match status" value="1"/>
</dbReference>
<comment type="subcellular location">
    <subcellularLocation>
        <location evidence="1">Nucleus</location>
    </subcellularLocation>
</comment>
<evidence type="ECO:0000256" key="5">
    <source>
        <dbReference type="ARBA" id="ARBA00023163"/>
    </source>
</evidence>
<keyword evidence="11" id="KW-1185">Reference proteome</keyword>
<gene>
    <name evidence="10" type="ORF">NCGR_LOCUS62974</name>
</gene>
<dbReference type="FunFam" id="1.10.10.60:FF:000007">
    <property type="entry name" value="Two-component response regulator"/>
    <property type="match status" value="1"/>
</dbReference>
<dbReference type="InterPro" id="IPR009057">
    <property type="entry name" value="Homeodomain-like_sf"/>
</dbReference>
<keyword evidence="6" id="KW-0539">Nucleus</keyword>
<feature type="compositionally biased region" description="Basic and acidic residues" evidence="8">
    <location>
        <begin position="178"/>
        <end position="188"/>
    </location>
</feature>
<evidence type="ECO:0000313" key="10">
    <source>
        <dbReference type="EMBL" id="CAD6338876.1"/>
    </source>
</evidence>
<dbReference type="PANTHER" id="PTHR43874">
    <property type="entry name" value="TWO-COMPONENT RESPONSE REGULATOR"/>
    <property type="match status" value="1"/>
</dbReference>
<evidence type="ECO:0000313" key="11">
    <source>
        <dbReference type="Proteomes" id="UP000604825"/>
    </source>
</evidence>
<dbReference type="InterPro" id="IPR045279">
    <property type="entry name" value="ARR-like"/>
</dbReference>
<dbReference type="SUPFAM" id="SSF46689">
    <property type="entry name" value="Homeodomain-like"/>
    <property type="match status" value="1"/>
</dbReference>
<dbReference type="GO" id="GO:0009736">
    <property type="term" value="P:cytokinin-activated signaling pathway"/>
    <property type="evidence" value="ECO:0007669"/>
    <property type="project" value="InterPro"/>
</dbReference>
<dbReference type="CDD" id="cd17584">
    <property type="entry name" value="REC_typeB_ARR-like"/>
    <property type="match status" value="1"/>
</dbReference>
<dbReference type="Gene3D" id="1.10.10.60">
    <property type="entry name" value="Homeodomain-like"/>
    <property type="match status" value="1"/>
</dbReference>
<dbReference type="InterPro" id="IPR011006">
    <property type="entry name" value="CheY-like_superfamily"/>
</dbReference>
<dbReference type="GO" id="GO:0005634">
    <property type="term" value="C:nucleus"/>
    <property type="evidence" value="ECO:0007669"/>
    <property type="project" value="UniProtKB-SubCell"/>
</dbReference>
<keyword evidence="7" id="KW-0597">Phosphoprotein</keyword>
<evidence type="ECO:0000256" key="2">
    <source>
        <dbReference type="ARBA" id="ARBA00023012"/>
    </source>
</evidence>
<protein>
    <recommendedName>
        <fullName evidence="9">Response regulatory domain-containing protein</fullName>
    </recommendedName>
</protein>
<dbReference type="PANTHER" id="PTHR43874:SF116">
    <property type="entry name" value="RESPONSE REGULATORY DOMAIN-CONTAINING PROTEIN"/>
    <property type="match status" value="1"/>
</dbReference>
<accession>A0A811SD14</accession>
<evidence type="ECO:0000259" key="9">
    <source>
        <dbReference type="PROSITE" id="PS50110"/>
    </source>
</evidence>
<evidence type="ECO:0000256" key="4">
    <source>
        <dbReference type="ARBA" id="ARBA00023125"/>
    </source>
</evidence>
<dbReference type="GO" id="GO:0000160">
    <property type="term" value="P:phosphorelay signal transduction system"/>
    <property type="evidence" value="ECO:0007669"/>
    <property type="project" value="UniProtKB-KW"/>
</dbReference>
<evidence type="ECO:0000256" key="1">
    <source>
        <dbReference type="ARBA" id="ARBA00004123"/>
    </source>
</evidence>
<feature type="compositionally biased region" description="Polar residues" evidence="8">
    <location>
        <begin position="137"/>
        <end position="148"/>
    </location>
</feature>
<dbReference type="SMART" id="SM00448">
    <property type="entry name" value="REC"/>
    <property type="match status" value="1"/>
</dbReference>
<feature type="region of interest" description="Disordered" evidence="8">
    <location>
        <begin position="137"/>
        <end position="192"/>
    </location>
</feature>
<keyword evidence="2" id="KW-0902">Two-component regulatory system</keyword>
<dbReference type="OrthoDB" id="10262808at2759"/>
<keyword evidence="5" id="KW-0804">Transcription</keyword>
<dbReference type="Proteomes" id="UP000604825">
    <property type="component" value="Unassembled WGS sequence"/>
</dbReference>
<dbReference type="NCBIfam" id="TIGR01557">
    <property type="entry name" value="myb_SHAQKYF"/>
    <property type="match status" value="1"/>
</dbReference>
<evidence type="ECO:0000256" key="7">
    <source>
        <dbReference type="PROSITE-ProRule" id="PRU00169"/>
    </source>
</evidence>
<dbReference type="PROSITE" id="PS50110">
    <property type="entry name" value="RESPONSE_REGULATORY"/>
    <property type="match status" value="1"/>
</dbReference>
<dbReference type="AlphaFoldDB" id="A0A811SD14"/>
<dbReference type="InterPro" id="IPR001789">
    <property type="entry name" value="Sig_transdc_resp-reg_receiver"/>
</dbReference>
<dbReference type="GO" id="GO:0003677">
    <property type="term" value="F:DNA binding"/>
    <property type="evidence" value="ECO:0007669"/>
    <property type="project" value="UniProtKB-KW"/>
</dbReference>
<reference evidence="10" key="1">
    <citation type="submission" date="2020-10" db="EMBL/GenBank/DDBJ databases">
        <authorList>
            <person name="Han B."/>
            <person name="Lu T."/>
            <person name="Zhao Q."/>
            <person name="Huang X."/>
            <person name="Zhao Y."/>
        </authorList>
    </citation>
    <scope>NUCLEOTIDE SEQUENCE</scope>
</reference>
<evidence type="ECO:0000256" key="8">
    <source>
        <dbReference type="SAM" id="MobiDB-lite"/>
    </source>
</evidence>
<feature type="compositionally biased region" description="Basic residues" evidence="8">
    <location>
        <begin position="166"/>
        <end position="177"/>
    </location>
</feature>
<feature type="modified residue" description="4-aspartylphosphate" evidence="7">
    <location>
        <position position="66"/>
    </location>
</feature>
<comment type="caution">
    <text evidence="10">The sequence shown here is derived from an EMBL/GenBank/DDBJ whole genome shotgun (WGS) entry which is preliminary data.</text>
</comment>
<name>A0A811SD14_9POAL</name>